<dbReference type="EMBL" id="BDCR01000003">
    <property type="protein sequence ID" value="GAT63302.1"/>
    <property type="molecule type" value="Genomic_DNA"/>
</dbReference>
<keyword evidence="3" id="KW-1185">Reference proteome</keyword>
<sequence>MKLLILITIFCPIALIYLVPRYIKLREKYIRLEENSVSRQKYNAVQNELKQLKKLLAQKEQETGQASGK</sequence>
<organism evidence="2 3">
    <name type="scientific">Paludibacter jiangxiensis</name>
    <dbReference type="NCBI Taxonomy" id="681398"/>
    <lineage>
        <taxon>Bacteria</taxon>
        <taxon>Pseudomonadati</taxon>
        <taxon>Bacteroidota</taxon>
        <taxon>Bacteroidia</taxon>
        <taxon>Bacteroidales</taxon>
        <taxon>Paludibacteraceae</taxon>
        <taxon>Paludibacter</taxon>
    </lineage>
</organism>
<protein>
    <submittedName>
        <fullName evidence="2">Uncharacterized protein</fullName>
    </submittedName>
</protein>
<dbReference type="RefSeq" id="WP_068704335.1">
    <property type="nucleotide sequence ID" value="NZ_BDCR01000003.1"/>
</dbReference>
<dbReference type="STRING" id="681398.PJIAN_3620"/>
<dbReference type="AlphaFoldDB" id="A0A171A5C2"/>
<reference evidence="3" key="1">
    <citation type="submission" date="2016-04" db="EMBL/GenBank/DDBJ databases">
        <title>Draft genome sequence of Paludibacter jiangxiensis strain NM7.</title>
        <authorList>
            <person name="Qiu Y."/>
            <person name="Matsuura N."/>
            <person name="Ohashi A."/>
            <person name="Tourlousse M.D."/>
            <person name="Sekiguchi Y."/>
        </authorList>
    </citation>
    <scope>NUCLEOTIDE SEQUENCE [LARGE SCALE GENOMIC DNA]</scope>
    <source>
        <strain evidence="3">NM7</strain>
    </source>
</reference>
<proteinExistence type="predicted"/>
<evidence type="ECO:0000313" key="3">
    <source>
        <dbReference type="Proteomes" id="UP000076586"/>
    </source>
</evidence>
<comment type="caution">
    <text evidence="2">The sequence shown here is derived from an EMBL/GenBank/DDBJ whole genome shotgun (WGS) entry which is preliminary data.</text>
</comment>
<dbReference type="Proteomes" id="UP000076586">
    <property type="component" value="Unassembled WGS sequence"/>
</dbReference>
<gene>
    <name evidence="2" type="ORF">PJIAN_3620</name>
</gene>
<name>A0A171A5C2_9BACT</name>
<keyword evidence="1" id="KW-0175">Coiled coil</keyword>
<reference evidence="3" key="2">
    <citation type="journal article" date="2017" name="Genome Announc.">
        <title>Draft genome sequence of Paludibacter jiangxiensis NM7(T), a propionate-producing fermentative bacterium.</title>
        <authorList>
            <person name="Qiu Y.-L."/>
            <person name="Tourlousse D.M."/>
            <person name="Matsuura N."/>
            <person name="Ohashi A."/>
            <person name="Sekiguchi Y."/>
        </authorList>
    </citation>
    <scope>NUCLEOTIDE SEQUENCE [LARGE SCALE GENOMIC DNA]</scope>
    <source>
        <strain evidence="3">NM7</strain>
    </source>
</reference>
<accession>A0A171A5C2</accession>
<evidence type="ECO:0000256" key="1">
    <source>
        <dbReference type="SAM" id="Coils"/>
    </source>
</evidence>
<evidence type="ECO:0000313" key="2">
    <source>
        <dbReference type="EMBL" id="GAT63302.1"/>
    </source>
</evidence>
<feature type="coiled-coil region" evidence="1">
    <location>
        <begin position="35"/>
        <end position="69"/>
    </location>
</feature>